<comment type="caution">
    <text evidence="7">The sequence shown here is derived from an EMBL/GenBank/DDBJ whole genome shotgun (WGS) entry which is preliminary data.</text>
</comment>
<protein>
    <recommendedName>
        <fullName evidence="2">Cell shape-determining protein MreC</fullName>
    </recommendedName>
    <alternativeName>
        <fullName evidence="4">Cell shape protein MreC</fullName>
    </alternativeName>
</protein>
<feature type="domain" description="Rod shape-determining protein MreC beta-barrel core" evidence="6">
    <location>
        <begin position="98"/>
        <end position="241"/>
    </location>
</feature>
<dbReference type="NCBIfam" id="TIGR00219">
    <property type="entry name" value="mreC"/>
    <property type="match status" value="1"/>
</dbReference>
<dbReference type="InterPro" id="IPR055342">
    <property type="entry name" value="MreC_beta-barrel_core"/>
</dbReference>
<evidence type="ECO:0000313" key="7">
    <source>
        <dbReference type="EMBL" id="MBE9079300.1"/>
    </source>
</evidence>
<dbReference type="GO" id="GO:0008360">
    <property type="term" value="P:regulation of cell shape"/>
    <property type="evidence" value="ECO:0007669"/>
    <property type="project" value="UniProtKB-KW"/>
</dbReference>
<dbReference type="InterPro" id="IPR042175">
    <property type="entry name" value="Cell/Rod_MreC_2"/>
</dbReference>
<proteinExistence type="inferred from homology"/>
<evidence type="ECO:0000259" key="6">
    <source>
        <dbReference type="Pfam" id="PF04085"/>
    </source>
</evidence>
<gene>
    <name evidence="7" type="primary">mreC</name>
    <name evidence="7" type="ORF">IQ241_18700</name>
</gene>
<dbReference type="Gene3D" id="2.40.10.350">
    <property type="entry name" value="Rod shape-determining protein MreC, domain 2"/>
    <property type="match status" value="1"/>
</dbReference>
<dbReference type="InterPro" id="IPR042177">
    <property type="entry name" value="Cell/Rod_1"/>
</dbReference>
<name>A0A8J7AAP2_9CYAN</name>
<dbReference type="EMBL" id="JADEXG010000052">
    <property type="protein sequence ID" value="MBE9079300.1"/>
    <property type="molecule type" value="Genomic_DNA"/>
</dbReference>
<dbReference type="InterPro" id="IPR007221">
    <property type="entry name" value="MreC"/>
</dbReference>
<evidence type="ECO:0000256" key="5">
    <source>
        <dbReference type="SAM" id="Coils"/>
    </source>
</evidence>
<dbReference type="Pfam" id="PF04085">
    <property type="entry name" value="MreC"/>
    <property type="match status" value="1"/>
</dbReference>
<evidence type="ECO:0000256" key="1">
    <source>
        <dbReference type="ARBA" id="ARBA00009369"/>
    </source>
</evidence>
<dbReference type="NCBIfam" id="NF010527">
    <property type="entry name" value="PRK13922.6-2"/>
    <property type="match status" value="1"/>
</dbReference>
<evidence type="ECO:0000256" key="3">
    <source>
        <dbReference type="ARBA" id="ARBA00022960"/>
    </source>
</evidence>
<dbReference type="Proteomes" id="UP000636505">
    <property type="component" value="Unassembled WGS sequence"/>
</dbReference>
<dbReference type="AlphaFoldDB" id="A0A8J7AAP2"/>
<keyword evidence="5" id="KW-0175">Coiled coil</keyword>
<dbReference type="PANTHER" id="PTHR34138">
    <property type="entry name" value="CELL SHAPE-DETERMINING PROTEIN MREC"/>
    <property type="match status" value="1"/>
</dbReference>
<feature type="coiled-coil region" evidence="5">
    <location>
        <begin position="62"/>
        <end position="89"/>
    </location>
</feature>
<sequence>MFALRRWWEKHALKAGLAGLAVGAAWLMHQANGAIVYETYQFLTRPLQPGLPTDEQIENAYVLELQERVVELENQNQRLRELVNYAEQQTRPSTMAAVIGRSADHWWQQVLLNRGSRDQIGEGDIVTGPGGLVGRVLAVTSNSARVLLISDPTSQIGAKVSRSRSMGVVRGQSSSQVTMEFFDKVPDVKPGDVIVTSSYSQLFPPDIPIGRVASIDLGKSPAPAAVIQLSAPLNILEWATVHPFTPKLDVNAPPANILKDDAEDSQ</sequence>
<dbReference type="PANTHER" id="PTHR34138:SF1">
    <property type="entry name" value="CELL SHAPE-DETERMINING PROTEIN MREC"/>
    <property type="match status" value="1"/>
</dbReference>
<dbReference type="RefSeq" id="WP_193910122.1">
    <property type="nucleotide sequence ID" value="NZ_JADEXG010000052.1"/>
</dbReference>
<keyword evidence="8" id="KW-1185">Reference proteome</keyword>
<evidence type="ECO:0000313" key="8">
    <source>
        <dbReference type="Proteomes" id="UP000636505"/>
    </source>
</evidence>
<comment type="similarity">
    <text evidence="1">Belongs to the MreC family.</text>
</comment>
<keyword evidence="3" id="KW-0133">Cell shape</keyword>
<dbReference type="GO" id="GO:0005886">
    <property type="term" value="C:plasma membrane"/>
    <property type="evidence" value="ECO:0007669"/>
    <property type="project" value="TreeGrafter"/>
</dbReference>
<evidence type="ECO:0000256" key="2">
    <source>
        <dbReference type="ARBA" id="ARBA00013855"/>
    </source>
</evidence>
<organism evidence="7 8">
    <name type="scientific">Vasconcelosia minhoensis LEGE 07310</name>
    <dbReference type="NCBI Taxonomy" id="915328"/>
    <lineage>
        <taxon>Bacteria</taxon>
        <taxon>Bacillati</taxon>
        <taxon>Cyanobacteriota</taxon>
        <taxon>Cyanophyceae</taxon>
        <taxon>Nodosilineales</taxon>
        <taxon>Cymatolegaceae</taxon>
        <taxon>Vasconcelosia</taxon>
        <taxon>Vasconcelosia minhoensis</taxon>
    </lineage>
</organism>
<evidence type="ECO:0000256" key="4">
    <source>
        <dbReference type="ARBA" id="ARBA00032089"/>
    </source>
</evidence>
<accession>A0A8J7AAP2</accession>
<reference evidence="7" key="1">
    <citation type="submission" date="2020-10" db="EMBL/GenBank/DDBJ databases">
        <authorList>
            <person name="Castelo-Branco R."/>
            <person name="Eusebio N."/>
            <person name="Adriana R."/>
            <person name="Vieira A."/>
            <person name="Brugerolle De Fraissinette N."/>
            <person name="Rezende De Castro R."/>
            <person name="Schneider M.P."/>
            <person name="Vasconcelos V."/>
            <person name="Leao P.N."/>
        </authorList>
    </citation>
    <scope>NUCLEOTIDE SEQUENCE</scope>
    <source>
        <strain evidence="7">LEGE 07310</strain>
    </source>
</reference>
<dbReference type="Gene3D" id="2.40.10.340">
    <property type="entry name" value="Rod shape-determining protein MreC, domain 1"/>
    <property type="match status" value="1"/>
</dbReference>